<dbReference type="RefSeq" id="WP_092056396.1">
    <property type="nucleotide sequence ID" value="NZ_FOJJ01000012.1"/>
</dbReference>
<evidence type="ECO:0000256" key="1">
    <source>
        <dbReference type="SAM" id="SignalP"/>
    </source>
</evidence>
<dbReference type="PANTHER" id="PTHR21180">
    <property type="entry name" value="ENDONUCLEASE/EXONUCLEASE/PHOSPHATASE FAMILY DOMAIN-CONTAINING PROTEIN 1"/>
    <property type="match status" value="1"/>
</dbReference>
<dbReference type="Proteomes" id="UP000317155">
    <property type="component" value="Unassembled WGS sequence"/>
</dbReference>
<accession>A0A550JJC1</accession>
<dbReference type="InterPro" id="IPR003583">
    <property type="entry name" value="Hlx-hairpin-Hlx_DNA-bd_motif"/>
</dbReference>
<dbReference type="GO" id="GO:0006281">
    <property type="term" value="P:DNA repair"/>
    <property type="evidence" value="ECO:0007669"/>
    <property type="project" value="InterPro"/>
</dbReference>
<proteinExistence type="predicted"/>
<dbReference type="SMART" id="SM00278">
    <property type="entry name" value="HhH1"/>
    <property type="match status" value="2"/>
</dbReference>
<evidence type="ECO:0000313" key="4">
    <source>
        <dbReference type="Proteomes" id="UP000317155"/>
    </source>
</evidence>
<dbReference type="OrthoDB" id="5296317at2"/>
<feature type="chain" id="PRO_5022225390" evidence="1">
    <location>
        <begin position="27"/>
        <end position="98"/>
    </location>
</feature>
<dbReference type="GO" id="GO:0003677">
    <property type="term" value="F:DNA binding"/>
    <property type="evidence" value="ECO:0007669"/>
    <property type="project" value="UniProtKB-KW"/>
</dbReference>
<dbReference type="InterPro" id="IPR010994">
    <property type="entry name" value="RuvA_2-like"/>
</dbReference>
<evidence type="ECO:0000313" key="3">
    <source>
        <dbReference type="EMBL" id="TRO83304.1"/>
    </source>
</evidence>
<feature type="signal peptide" evidence="1">
    <location>
        <begin position="1"/>
        <end position="26"/>
    </location>
</feature>
<name>A0A550JJC1_9BACT</name>
<feature type="domain" description="Helix-hairpin-helix DNA-binding motif class 1" evidence="2">
    <location>
        <begin position="45"/>
        <end position="64"/>
    </location>
</feature>
<dbReference type="Gene3D" id="1.10.150.320">
    <property type="entry name" value="Photosystem II 12 kDa extrinsic protein"/>
    <property type="match status" value="1"/>
</dbReference>
<dbReference type="AlphaFoldDB" id="A0A550JJC1"/>
<dbReference type="GO" id="GO:0015628">
    <property type="term" value="P:protein secretion by the type II secretion system"/>
    <property type="evidence" value="ECO:0007669"/>
    <property type="project" value="TreeGrafter"/>
</dbReference>
<comment type="caution">
    <text evidence="3">The sequence shown here is derived from an EMBL/GenBank/DDBJ whole genome shotgun (WGS) entry which is preliminary data.</text>
</comment>
<keyword evidence="3" id="KW-0238">DNA-binding</keyword>
<dbReference type="EMBL" id="VJVV01000002">
    <property type="protein sequence ID" value="TRO83304.1"/>
    <property type="molecule type" value="Genomic_DNA"/>
</dbReference>
<keyword evidence="4" id="KW-1185">Reference proteome</keyword>
<dbReference type="InterPro" id="IPR004509">
    <property type="entry name" value="Competence_ComEA_HhH"/>
</dbReference>
<feature type="domain" description="Helix-hairpin-helix DNA-binding motif class 1" evidence="2">
    <location>
        <begin position="75"/>
        <end position="94"/>
    </location>
</feature>
<dbReference type="Pfam" id="PF12836">
    <property type="entry name" value="HHH_3"/>
    <property type="match status" value="1"/>
</dbReference>
<organism evidence="3 4">
    <name type="scientific">Trichloromonas acetexigens</name>
    <dbReference type="NCBI Taxonomy" id="38815"/>
    <lineage>
        <taxon>Bacteria</taxon>
        <taxon>Pseudomonadati</taxon>
        <taxon>Thermodesulfobacteriota</taxon>
        <taxon>Desulfuromonadia</taxon>
        <taxon>Desulfuromonadales</taxon>
        <taxon>Trichloromonadaceae</taxon>
        <taxon>Trichloromonas</taxon>
    </lineage>
</organism>
<dbReference type="PANTHER" id="PTHR21180:SF32">
    <property type="entry name" value="ENDONUCLEASE_EXONUCLEASE_PHOSPHATASE FAMILY DOMAIN-CONTAINING PROTEIN 1"/>
    <property type="match status" value="1"/>
</dbReference>
<dbReference type="NCBIfam" id="TIGR00426">
    <property type="entry name" value="competence protein ComEA helix-hairpin-helix repeat region"/>
    <property type="match status" value="1"/>
</dbReference>
<dbReference type="SUPFAM" id="SSF47781">
    <property type="entry name" value="RuvA domain 2-like"/>
    <property type="match status" value="1"/>
</dbReference>
<evidence type="ECO:0000259" key="2">
    <source>
        <dbReference type="SMART" id="SM00278"/>
    </source>
</evidence>
<keyword evidence="1" id="KW-0732">Signal</keyword>
<protein>
    <submittedName>
        <fullName evidence="3">ComEA family DNA-binding protein</fullName>
    </submittedName>
</protein>
<gene>
    <name evidence="3" type="ORF">FL622_04255</name>
</gene>
<dbReference type="GO" id="GO:0015627">
    <property type="term" value="C:type II protein secretion system complex"/>
    <property type="evidence" value="ECO:0007669"/>
    <property type="project" value="TreeGrafter"/>
</dbReference>
<reference evidence="3 4" key="1">
    <citation type="submission" date="2019-07" db="EMBL/GenBank/DDBJ databases">
        <title>Insights of Desulfuromonas acetexigens electromicrobiology.</title>
        <authorList>
            <person name="Katuri K."/>
            <person name="Sapireddy V."/>
            <person name="Shaw D.R."/>
            <person name="Saikaly P."/>
        </authorList>
    </citation>
    <scope>NUCLEOTIDE SEQUENCE [LARGE SCALE GENOMIC DNA]</scope>
    <source>
        <strain evidence="3 4">2873</strain>
    </source>
</reference>
<sequence length="98" mass="10739">MMKKICRLVIMGMLLTFAMPHTEVFAAPKAVAVQKVININTATLEQLESLPGVGPVSAQRILDRRSEIGSFKSVDQLVEVKGIGEKSLGKFRELVTVK</sequence>
<dbReference type="InterPro" id="IPR051675">
    <property type="entry name" value="Endo/Exo/Phosphatase_dom_1"/>
</dbReference>